<organism evidence="2 3">
    <name type="scientific">Brooklawnia propionicigenes</name>
    <dbReference type="NCBI Taxonomy" id="3041175"/>
    <lineage>
        <taxon>Bacteria</taxon>
        <taxon>Bacillati</taxon>
        <taxon>Actinomycetota</taxon>
        <taxon>Actinomycetes</taxon>
        <taxon>Propionibacteriales</taxon>
        <taxon>Propionibacteriaceae</taxon>
        <taxon>Brooklawnia</taxon>
    </lineage>
</organism>
<dbReference type="InterPro" id="IPR033469">
    <property type="entry name" value="CYTH-like_dom_sf"/>
</dbReference>
<proteinExistence type="predicted"/>
<protein>
    <recommendedName>
        <fullName evidence="4">CHAD domain-containing protein</fullName>
    </recommendedName>
</protein>
<feature type="compositionally biased region" description="Low complexity" evidence="1">
    <location>
        <begin position="478"/>
        <end position="490"/>
    </location>
</feature>
<evidence type="ECO:0000256" key="1">
    <source>
        <dbReference type="SAM" id="MobiDB-lite"/>
    </source>
</evidence>
<name>A0AAN0MFT9_9ACTN</name>
<dbReference type="KEGG" id="broo:brsh051_08850"/>
<dbReference type="SUPFAM" id="SSF55154">
    <property type="entry name" value="CYTH-like phosphatases"/>
    <property type="match status" value="1"/>
</dbReference>
<gene>
    <name evidence="2" type="ORF">brsh051_08850</name>
</gene>
<keyword evidence="3" id="KW-1185">Reference proteome</keyword>
<sequence length="490" mass="54129">MAKRHRSYLFEMPYQVDAPILTDQASGIDRVLLRCRPDRPVSTITLFDTTDERLSLAGVLLAHRVVDQRGEWLLRATDWQPWLPEQYIEPLDAGDDLPEDLGVLLSGFRRRAALGPVASVVVERACYVLLDAEGVELGEVRDDRVTVRRGGLAVARQRDVTFKPGDKITALQRSVVIERLGEAGGAKVAEFIEPIERLTAITHPVSSPPSPPQPSKISAEDYLAWLFTDRLHAVLRADLRVRKQDQPDTGLLADELTRAADTVRGLDCLIDPAWASEFIWQIDKVVARPARTNPAELGEAYFDALDLLASAARAPRLRPVEDDGWPAETTEPGSARALLRSCVRQQLTGMLASVDALSDDSGDQEWSAALERAQDLVRTLEAGEPVLGKVKGRVRRVSKLLAALGTTANRDLAADEATVSAMSPAEAYQAGRDYQRWLDQVRTPRREFLEAWPKTRAKLLAEWPETTSPDQDEPPALPTAEPTPAQVTDE</sequence>
<accession>A0AAN0MFT9</accession>
<evidence type="ECO:0000313" key="3">
    <source>
        <dbReference type="Proteomes" id="UP001431656"/>
    </source>
</evidence>
<dbReference type="AlphaFoldDB" id="A0AAN0MFT9"/>
<feature type="region of interest" description="Disordered" evidence="1">
    <location>
        <begin position="460"/>
        <end position="490"/>
    </location>
</feature>
<reference evidence="2" key="1">
    <citation type="journal article" date="2024" name="Int. J. Syst. Evol. Microbiol.">
        <title>Brooklawnia propionicigenes sp. nov., a facultatively anaerobic, propionate-producing bacterium isolated from a methanogenic reactor treating waste from cattle farms.</title>
        <authorList>
            <person name="Akita Y."/>
            <person name="Ueki A."/>
            <person name="Tonouchi A."/>
            <person name="Sugawara Y."/>
            <person name="Honma S."/>
            <person name="Kaku N."/>
            <person name="Ueki K."/>
        </authorList>
    </citation>
    <scope>NUCLEOTIDE SEQUENCE</scope>
    <source>
        <strain evidence="2">SH051</strain>
    </source>
</reference>
<dbReference type="RefSeq" id="WP_286267950.1">
    <property type="nucleotide sequence ID" value="NZ_AP028056.1"/>
</dbReference>
<evidence type="ECO:0000313" key="2">
    <source>
        <dbReference type="EMBL" id="BEH01604.1"/>
    </source>
</evidence>
<dbReference type="EMBL" id="AP028056">
    <property type="protein sequence ID" value="BEH01604.1"/>
    <property type="molecule type" value="Genomic_DNA"/>
</dbReference>
<evidence type="ECO:0008006" key="4">
    <source>
        <dbReference type="Google" id="ProtNLM"/>
    </source>
</evidence>
<dbReference type="Proteomes" id="UP001431656">
    <property type="component" value="Chromosome"/>
</dbReference>